<feature type="compositionally biased region" description="Basic and acidic residues" evidence="5">
    <location>
        <begin position="1234"/>
        <end position="1247"/>
    </location>
</feature>
<dbReference type="GO" id="GO:0008270">
    <property type="term" value="F:zinc ion binding"/>
    <property type="evidence" value="ECO:0007669"/>
    <property type="project" value="UniProtKB-KW"/>
</dbReference>
<dbReference type="Pfam" id="PF13086">
    <property type="entry name" value="AAA_11"/>
    <property type="match status" value="1"/>
</dbReference>
<comment type="caution">
    <text evidence="7">The sequence shown here is derived from an EMBL/GenBank/DDBJ whole genome shotgun (WGS) entry which is preliminary data.</text>
</comment>
<dbReference type="GO" id="GO:0004386">
    <property type="term" value="F:helicase activity"/>
    <property type="evidence" value="ECO:0007669"/>
    <property type="project" value="InterPro"/>
</dbReference>
<dbReference type="PANTHER" id="PTHR10887:SF365">
    <property type="entry name" value="HELICASE WITH ZINC FINGER DOMAIN-RELATED"/>
    <property type="match status" value="1"/>
</dbReference>
<dbReference type="FunFam" id="4.10.1000.10:FF:000009">
    <property type="entry name" value="probable helicase with zinc finger domain"/>
    <property type="match status" value="1"/>
</dbReference>
<feature type="compositionally biased region" description="Low complexity" evidence="5">
    <location>
        <begin position="1720"/>
        <end position="1732"/>
    </location>
</feature>
<organism evidence="7 8">
    <name type="scientific">Pan troglodytes</name>
    <name type="common">Chimpanzee</name>
    <dbReference type="NCBI Taxonomy" id="9598"/>
    <lineage>
        <taxon>Eukaryota</taxon>
        <taxon>Metazoa</taxon>
        <taxon>Chordata</taxon>
        <taxon>Craniata</taxon>
        <taxon>Vertebrata</taxon>
        <taxon>Euteleostomi</taxon>
        <taxon>Mammalia</taxon>
        <taxon>Eutheria</taxon>
        <taxon>Euarchontoglires</taxon>
        <taxon>Primates</taxon>
        <taxon>Haplorrhini</taxon>
        <taxon>Catarrhini</taxon>
        <taxon>Hominidae</taxon>
        <taxon>Pan</taxon>
    </lineage>
</organism>
<dbReference type="InterPro" id="IPR036855">
    <property type="entry name" value="Znf_CCCH_sf"/>
</dbReference>
<feature type="compositionally biased region" description="Polar residues" evidence="5">
    <location>
        <begin position="1083"/>
        <end position="1093"/>
    </location>
</feature>
<feature type="region of interest" description="Disordered" evidence="5">
    <location>
        <begin position="1714"/>
        <end position="1786"/>
    </location>
</feature>
<feature type="region of interest" description="Disordered" evidence="5">
    <location>
        <begin position="1573"/>
        <end position="1624"/>
    </location>
</feature>
<dbReference type="InterPro" id="IPR045055">
    <property type="entry name" value="DNA2/NAM7-like"/>
</dbReference>
<evidence type="ECO:0000313" key="8">
    <source>
        <dbReference type="Proteomes" id="UP000236370"/>
    </source>
</evidence>
<evidence type="ECO:0000256" key="1">
    <source>
        <dbReference type="ARBA" id="ARBA00022723"/>
    </source>
</evidence>
<dbReference type="InterPro" id="IPR041677">
    <property type="entry name" value="DNA2/NAM7_AAA_11"/>
</dbReference>
<dbReference type="InterPro" id="IPR000571">
    <property type="entry name" value="Znf_CCCH"/>
</dbReference>
<feature type="region of interest" description="Disordered" evidence="5">
    <location>
        <begin position="1212"/>
        <end position="1272"/>
    </location>
</feature>
<feature type="compositionally biased region" description="Low complexity" evidence="5">
    <location>
        <begin position="1764"/>
        <end position="1786"/>
    </location>
</feature>
<feature type="region of interest" description="Disordered" evidence="5">
    <location>
        <begin position="1452"/>
        <end position="1485"/>
    </location>
</feature>
<dbReference type="Pfam" id="PF13087">
    <property type="entry name" value="AAA_12"/>
    <property type="match status" value="1"/>
</dbReference>
<dbReference type="Gene3D" id="3.40.50.300">
    <property type="entry name" value="P-loop containing nucleotide triphosphate hydrolases"/>
    <property type="match status" value="2"/>
</dbReference>
<feature type="compositionally biased region" description="Basic and acidic residues" evidence="5">
    <location>
        <begin position="1258"/>
        <end position="1272"/>
    </location>
</feature>
<dbReference type="PANTHER" id="PTHR10887">
    <property type="entry name" value="DNA2/NAM7 HELICASE FAMILY"/>
    <property type="match status" value="1"/>
</dbReference>
<feature type="compositionally biased region" description="Low complexity" evidence="5">
    <location>
        <begin position="1575"/>
        <end position="1589"/>
    </location>
</feature>
<dbReference type="SUPFAM" id="SSF90229">
    <property type="entry name" value="CCCH zinc finger"/>
    <property type="match status" value="1"/>
</dbReference>
<evidence type="ECO:0000256" key="5">
    <source>
        <dbReference type="SAM" id="MobiDB-lite"/>
    </source>
</evidence>
<dbReference type="InterPro" id="IPR027417">
    <property type="entry name" value="P-loop_NTPase"/>
</dbReference>
<evidence type="ECO:0000256" key="2">
    <source>
        <dbReference type="ARBA" id="ARBA00022771"/>
    </source>
</evidence>
<dbReference type="SMART" id="SM00356">
    <property type="entry name" value="ZnF_C3H1"/>
    <property type="match status" value="1"/>
</dbReference>
<keyword evidence="2 4" id="KW-0863">Zinc-finger</keyword>
<evidence type="ECO:0000256" key="4">
    <source>
        <dbReference type="PROSITE-ProRule" id="PRU00723"/>
    </source>
</evidence>
<evidence type="ECO:0000259" key="6">
    <source>
        <dbReference type="PROSITE" id="PS50103"/>
    </source>
</evidence>
<protein>
    <submittedName>
        <fullName evidence="7">HELZ isoform 4</fullName>
    </submittedName>
</protein>
<reference evidence="7 8" key="1">
    <citation type="submission" date="2017-12" db="EMBL/GenBank/DDBJ databases">
        <title>High-resolution comparative analysis of great ape genomes.</title>
        <authorList>
            <person name="Pollen A."/>
            <person name="Hastie A."/>
            <person name="Hormozdiari F."/>
            <person name="Dougherty M."/>
            <person name="Liu R."/>
            <person name="Chaisson M."/>
            <person name="Hoppe E."/>
            <person name="Hill C."/>
            <person name="Pang A."/>
            <person name="Hillier L."/>
            <person name="Baker C."/>
            <person name="Armstrong J."/>
            <person name="Shendure J."/>
            <person name="Paten B."/>
            <person name="Wilson R."/>
            <person name="Chao H."/>
            <person name="Schneider V."/>
            <person name="Ventura M."/>
            <person name="Kronenberg Z."/>
            <person name="Murali S."/>
            <person name="Gordon D."/>
            <person name="Cantsilieris S."/>
            <person name="Munson K."/>
            <person name="Nelson B."/>
            <person name="Raja A."/>
            <person name="Underwood J."/>
            <person name="Diekhans M."/>
            <person name="Fiddes I."/>
            <person name="Haussler D."/>
            <person name="Eichler E."/>
        </authorList>
    </citation>
    <scope>NUCLEOTIDE SEQUENCE [LARGE SCALE GENOMIC DNA]</scope>
    <source>
        <strain evidence="7">Yerkes chimp pedigree #C0471</strain>
    </source>
</reference>
<feature type="compositionally biased region" description="Polar residues" evidence="5">
    <location>
        <begin position="1636"/>
        <end position="1669"/>
    </location>
</feature>
<feature type="domain" description="C3H1-type" evidence="6">
    <location>
        <begin position="178"/>
        <end position="206"/>
    </location>
</feature>
<dbReference type="PROSITE" id="PS50103">
    <property type="entry name" value="ZF_C3H1"/>
    <property type="match status" value="1"/>
</dbReference>
<feature type="compositionally biased region" description="Polar residues" evidence="5">
    <location>
        <begin position="1605"/>
        <end position="1624"/>
    </location>
</feature>
<feature type="zinc finger region" description="C3H1-type" evidence="4">
    <location>
        <begin position="178"/>
        <end position="206"/>
    </location>
</feature>
<evidence type="ECO:0000256" key="3">
    <source>
        <dbReference type="ARBA" id="ARBA00022833"/>
    </source>
</evidence>
<proteinExistence type="predicted"/>
<keyword evidence="1 4" id="KW-0479">Metal-binding</keyword>
<feature type="region of interest" description="Disordered" evidence="5">
    <location>
        <begin position="1636"/>
        <end position="1687"/>
    </location>
</feature>
<dbReference type="InterPro" id="IPR041679">
    <property type="entry name" value="DNA2/NAM7-like_C"/>
</dbReference>
<name>A0A2J8KKF6_PANTR</name>
<dbReference type="SUPFAM" id="SSF52540">
    <property type="entry name" value="P-loop containing nucleoside triphosphate hydrolases"/>
    <property type="match status" value="1"/>
</dbReference>
<gene>
    <name evidence="7" type="ORF">CK820_G0038002</name>
</gene>
<feature type="region of interest" description="Disordered" evidence="5">
    <location>
        <begin position="1083"/>
        <end position="1107"/>
    </location>
</feature>
<keyword evidence="3 4" id="KW-0862">Zinc</keyword>
<dbReference type="Gene3D" id="4.10.1000.10">
    <property type="entry name" value="Zinc finger, CCCH-type"/>
    <property type="match status" value="1"/>
</dbReference>
<dbReference type="FunFam" id="3.40.50.300:FF:000419">
    <property type="entry name" value="Probable helicase with zinc finger domain"/>
    <property type="match status" value="1"/>
</dbReference>
<dbReference type="EMBL" id="NBAG03000357">
    <property type="protein sequence ID" value="PNI35509.1"/>
    <property type="molecule type" value="Genomic_DNA"/>
</dbReference>
<sequence length="1786" mass="201314">MEDRRAEKSCEQACESLKRQDYEMALKHCTEALLSLGQYSMADFTGPCPLEIERIKIESLLYRIASFLQLKNYVQADEDCRHVLGEGLAKGEDAFRAVLCCMQLKGKLQPVSTILAKSLTGESLNGMVTKDLTRLKTLLSETETATSNALSGYHVEDLDEGSCNGWHFRPPPRGITSSEEYTLCKRFLEQGICRYGAQCTSAHSQEELAEWQKRYASRLIKLKQQNENKQLSGSYMETLIEKWMNSLSPEKVLSECIEGVKVEHNPDLSVTVSTKKSHQTWTFALTCKPARMLYRVALLYDAHRPHFSIIAISAGDSTTQVSQEVPENCQEWIGGKMAQNGLDHYVYKVGIAFNTEIFGTFRQTIVFDFGLEPVLMQRVMIDAASTEDLEYLMHAKQQLVTTAKRWDSSSKTIIDFEPNETTDLEKSLLIRYQIPLSADQLFTQSVLDKSLTKSNYQSRLHDLLYIEEIAQYKEISKFNLKVQLQILASFMLTGVSGGAKYAQNGQLFGRFKLTETLSEDTLAGRLVMTKVNAVYLLPVPKQKLVQTQGTKEKVYEATIEEKTKEYIFLRLSRECCEELNLRPDCDTQVELQFQLNRLPLCEMHYALDRIKDNGVLFPDISMTPTIPWSPNRQWDEQLDPRLNAKQKEAVLAITTPLAIQLPPVLIIGPYGTGKTFTLAQAVKHILQQQEARVYFRNRWVKTVHPVVHQYCLISSAHSTFQMPQKEDILKHRVVVVTLNTSQYLCQLDLEPGFFTHILLDEAAQAMECETIMPLALATQNTRIVLAGDHMQLSPFVYSEFARERNLHVSLLDRLYEHYPAEFPCRILLCENYRSHEAIINYTSELFYEGKLMASGKQPAHKDFYPLTFFTARGEDVQEKNSTAFYNNAEVFEVVERVEELRRKWPVAWGKLDDGSIGVVTPYADQVFRIRAELRKKRLSDVNVERVLNVQGKQFRVLFLSTVRTRHTCKLKQTPIKKKEQLLEDSTEDLDYGFLSNYKLLNTAITRAQSLVAVVGDPIALCSIGRCRKFWERFIALCHENSSLHGITFEQIKAQLEALELKKTYVLNPLAPEFIPRALRLQHSGSTNKQQQSPPKGKSLHHTQNDHFQNDGIVQPNPSVLIGNPIRAYTPPPPLGPHPNLGKSPSPVQRIDPHTGTSILYVPAVYGGNVVMSVPLPVPWTGYQGRFAVDPRIITHQAAMAYNMNLLQTHGRGSPIPYGLGHHPPVTIGQPQNQHQEKDQHEQNRNGKSDTNNSGPEINKIRTPEKKPTEPKQRFSMISAVAHRPQSPPAEAVIPEQQPPPMLQEGHSPLRAIAQPGPILASHLNSFIDENPSGLPIGEALDRIHGSVTLETLRQQQARFQQWSEHHAFLSQGSVPYPHHHHPHLQHLPQPPLGLHQPPVRADWKLTSSAEDEVETTYSRFQDLIRELSHRDQSETRELAEMPPPQSRLLQYRQVQSRSPPAVPSPPSSTEHSSHFSNFNDNSRDIEVASNPAFPQRLPPQIFNSPFSLPSEHLAPPPLKYLAPDGAWTFANLQQNHLMGPGFPYGLPPLPHRPPQNPFVQIQNHQHAIGQEPFHPLSSRTVSSSSLPSLEEYEPRGPGRPLYQRRISSSSVQPCSEEVSTPQDSLAQCKELQDHSNQSSFNFSSPESWVNTTSSTPYQNIPCNGSSRTAQPRELIAPPKTVKPPEDQLKSENLEVSSSFNYSVLQHLGQFPPLMPNKQIAESANSSSPQSSAGGKPAMSYASALRAPPKPRPPPEQAKKSSDPLSLFQELSLGSSSGSNGFYSYFK</sequence>
<accession>A0A2J8KKF6</accession>
<dbReference type="Pfam" id="PF00642">
    <property type="entry name" value="zf-CCCH"/>
    <property type="match status" value="1"/>
</dbReference>
<feature type="compositionally biased region" description="Low complexity" evidence="5">
    <location>
        <begin position="1467"/>
        <end position="1480"/>
    </location>
</feature>
<dbReference type="InterPro" id="IPR047187">
    <property type="entry name" value="SF1_C_Upf1"/>
</dbReference>
<evidence type="ECO:0000313" key="7">
    <source>
        <dbReference type="EMBL" id="PNI35509.1"/>
    </source>
</evidence>
<dbReference type="CDD" id="cd18808">
    <property type="entry name" value="SF1_C_Upf1"/>
    <property type="match status" value="1"/>
</dbReference>
<dbReference type="Proteomes" id="UP000236370">
    <property type="component" value="Unassembled WGS sequence"/>
</dbReference>